<evidence type="ECO:0000256" key="5">
    <source>
        <dbReference type="PIRSR" id="PIRSR015582-2"/>
    </source>
</evidence>
<keyword evidence="8" id="KW-1185">Reference proteome</keyword>
<dbReference type="InterPro" id="IPR040442">
    <property type="entry name" value="Pyrv_kinase-like_dom_sf"/>
</dbReference>
<feature type="domain" description="HpcH/HpaI aldolase/citrate lyase" evidence="6">
    <location>
        <begin position="6"/>
        <end position="221"/>
    </location>
</feature>
<keyword evidence="3 5" id="KW-0460">Magnesium</keyword>
<reference evidence="8" key="1">
    <citation type="submission" date="2016-10" db="EMBL/GenBank/DDBJ databases">
        <authorList>
            <person name="Varghese N."/>
            <person name="Submissions S."/>
        </authorList>
    </citation>
    <scope>NUCLEOTIDE SEQUENCE [LARGE SCALE GENOMIC DNA]</scope>
    <source>
        <strain evidence="8">DSM 23256</strain>
    </source>
</reference>
<dbReference type="GO" id="GO:0006107">
    <property type="term" value="P:oxaloacetate metabolic process"/>
    <property type="evidence" value="ECO:0007669"/>
    <property type="project" value="TreeGrafter"/>
</dbReference>
<dbReference type="GO" id="GO:0000287">
    <property type="term" value="F:magnesium ion binding"/>
    <property type="evidence" value="ECO:0007669"/>
    <property type="project" value="TreeGrafter"/>
</dbReference>
<evidence type="ECO:0000256" key="3">
    <source>
        <dbReference type="ARBA" id="ARBA00022842"/>
    </source>
</evidence>
<dbReference type="InterPro" id="IPR015813">
    <property type="entry name" value="Pyrv/PenolPyrv_kinase-like_dom"/>
</dbReference>
<evidence type="ECO:0000256" key="1">
    <source>
        <dbReference type="ARBA" id="ARBA00001946"/>
    </source>
</evidence>
<dbReference type="Proteomes" id="UP000243333">
    <property type="component" value="Unassembled WGS sequence"/>
</dbReference>
<dbReference type="InterPro" id="IPR011206">
    <property type="entry name" value="Citrate_lyase_beta/mcl1/mcl2"/>
</dbReference>
<keyword evidence="2 5" id="KW-0479">Metal-binding</keyword>
<feature type="binding site" evidence="4">
    <location>
        <position position="67"/>
    </location>
    <ligand>
        <name>substrate</name>
    </ligand>
</feature>
<dbReference type="STRING" id="1123285.SAMN05660235_01172"/>
<evidence type="ECO:0000259" key="6">
    <source>
        <dbReference type="Pfam" id="PF03328"/>
    </source>
</evidence>
<feature type="binding site" evidence="4">
    <location>
        <position position="126"/>
    </location>
    <ligand>
        <name>substrate</name>
    </ligand>
</feature>
<dbReference type="InterPro" id="IPR005000">
    <property type="entry name" value="Aldolase/citrate-lyase_domain"/>
</dbReference>
<sequence>MMQLRRTMLFIPGNNPGMLQNGGVFGADAVILDLEDAVAPQEKDAARLLVAHALKYVDYAGSERVVRINTLDTFGLADIRAIVPCGPDALLVPKVQCAADIEAAAKAVALAERPGQKPVNLIALIETPRGLAEAYAIATADKRVVALALGAEDYTAAIGAQRTPEGSEILTARTLLVNAAAAAGIQAIDTPYTDANDEAGLERDTAFAKHLGFRGKLTINPRQIDIIHRVFNPSTKEIDWARRVVEAIRQAEAEGSGVASLDGKMVDAPIVNRAERILQLAKLLGLREEEGQ</sequence>
<dbReference type="PIRSF" id="PIRSF015582">
    <property type="entry name" value="Cit_lyase_B"/>
    <property type="match status" value="1"/>
</dbReference>
<dbReference type="PANTHER" id="PTHR32308:SF10">
    <property type="entry name" value="CITRATE LYASE SUBUNIT BETA"/>
    <property type="match status" value="1"/>
</dbReference>
<dbReference type="Gene3D" id="3.20.20.60">
    <property type="entry name" value="Phosphoenolpyruvate-binding domains"/>
    <property type="match status" value="1"/>
</dbReference>
<organism evidence="7 8">
    <name type="scientific">Sporolituus thermophilus DSM 23256</name>
    <dbReference type="NCBI Taxonomy" id="1123285"/>
    <lineage>
        <taxon>Bacteria</taxon>
        <taxon>Bacillati</taxon>
        <taxon>Bacillota</taxon>
        <taxon>Negativicutes</taxon>
        <taxon>Selenomonadales</taxon>
        <taxon>Sporomusaceae</taxon>
        <taxon>Sporolituus</taxon>
    </lineage>
</organism>
<evidence type="ECO:0000256" key="4">
    <source>
        <dbReference type="PIRSR" id="PIRSR015582-1"/>
    </source>
</evidence>
<evidence type="ECO:0000313" key="8">
    <source>
        <dbReference type="Proteomes" id="UP000243333"/>
    </source>
</evidence>
<dbReference type="PANTHER" id="PTHR32308">
    <property type="entry name" value="LYASE BETA SUBUNIT, PUTATIVE (AFU_ORTHOLOGUE AFUA_4G13030)-RELATED"/>
    <property type="match status" value="1"/>
</dbReference>
<evidence type="ECO:0000313" key="7">
    <source>
        <dbReference type="EMBL" id="SDF32038.1"/>
    </source>
</evidence>
<feature type="binding site" evidence="5">
    <location>
        <position position="126"/>
    </location>
    <ligand>
        <name>Mg(2+)</name>
        <dbReference type="ChEBI" id="CHEBI:18420"/>
    </ligand>
</feature>
<dbReference type="Pfam" id="PF03328">
    <property type="entry name" value="HpcH_HpaI"/>
    <property type="match status" value="1"/>
</dbReference>
<dbReference type="SUPFAM" id="SSF51621">
    <property type="entry name" value="Phosphoenolpyruvate/pyruvate domain"/>
    <property type="match status" value="1"/>
</dbReference>
<dbReference type="AlphaFoldDB" id="A0A1G7K415"/>
<proteinExistence type="predicted"/>
<comment type="cofactor">
    <cofactor evidence="1">
        <name>Mg(2+)</name>
        <dbReference type="ChEBI" id="CHEBI:18420"/>
    </cofactor>
</comment>
<name>A0A1G7K415_9FIRM</name>
<evidence type="ECO:0000256" key="2">
    <source>
        <dbReference type="ARBA" id="ARBA00022723"/>
    </source>
</evidence>
<gene>
    <name evidence="7" type="ORF">SAMN05660235_01172</name>
</gene>
<keyword evidence="7" id="KW-0456">Lyase</keyword>
<accession>A0A1G7K415</accession>
<dbReference type="EMBL" id="FNBU01000007">
    <property type="protein sequence ID" value="SDF32038.1"/>
    <property type="molecule type" value="Genomic_DNA"/>
</dbReference>
<protein>
    <submittedName>
        <fullName evidence="7">Citrate lyase subunit beta / citryl-CoA lyase</fullName>
    </submittedName>
</protein>
<dbReference type="GO" id="GO:0016829">
    <property type="term" value="F:lyase activity"/>
    <property type="evidence" value="ECO:0007669"/>
    <property type="project" value="UniProtKB-KW"/>
</dbReference>
<feature type="binding site" evidence="5">
    <location>
        <position position="153"/>
    </location>
    <ligand>
        <name>Mg(2+)</name>
        <dbReference type="ChEBI" id="CHEBI:18420"/>
    </ligand>
</feature>